<dbReference type="InterPro" id="IPR035985">
    <property type="entry name" value="Ubiquitin-activating_enz"/>
</dbReference>
<dbReference type="PANTHER" id="PTHR10953:SF29">
    <property type="entry name" value="NEDD8-ACTIVATING ENZYME E1 REGULATORY SUBUNIT"/>
    <property type="match status" value="1"/>
</dbReference>
<gene>
    <name evidence="7" type="ORF">TRICI_002642</name>
</gene>
<dbReference type="VEuPathDB" id="FungiDB:TRICI_002642"/>
<evidence type="ECO:0000313" key="7">
    <source>
        <dbReference type="EMBL" id="KAA8915285.1"/>
    </source>
</evidence>
<dbReference type="Gene3D" id="3.40.50.720">
    <property type="entry name" value="NAD(P)-binding Rossmann-like Domain"/>
    <property type="match status" value="2"/>
</dbReference>
<organism evidence="7 8">
    <name type="scientific">Trichomonascus ciferrii</name>
    <dbReference type="NCBI Taxonomy" id="44093"/>
    <lineage>
        <taxon>Eukaryota</taxon>
        <taxon>Fungi</taxon>
        <taxon>Dikarya</taxon>
        <taxon>Ascomycota</taxon>
        <taxon>Saccharomycotina</taxon>
        <taxon>Dipodascomycetes</taxon>
        <taxon>Dipodascales</taxon>
        <taxon>Trichomonascaceae</taxon>
        <taxon>Trichomonascus</taxon>
        <taxon>Trichomonascus ciferrii complex</taxon>
    </lineage>
</organism>
<dbReference type="PIRSF" id="PIRSF039099">
    <property type="entry name" value="APP-BP1"/>
    <property type="match status" value="1"/>
</dbReference>
<dbReference type="InterPro" id="IPR045886">
    <property type="entry name" value="ThiF/MoeB/HesA"/>
</dbReference>
<keyword evidence="4 5" id="KW-0833">Ubl conjugation pathway</keyword>
<protein>
    <recommendedName>
        <fullName evidence="3 5">NEDD8-activating enzyme E1 regulatory subunit</fullName>
    </recommendedName>
</protein>
<dbReference type="EMBL" id="SWFS01000179">
    <property type="protein sequence ID" value="KAA8915285.1"/>
    <property type="molecule type" value="Genomic_DNA"/>
</dbReference>
<dbReference type="SUPFAM" id="SSF69572">
    <property type="entry name" value="Activating enzymes of the ubiquitin-like proteins"/>
    <property type="match status" value="1"/>
</dbReference>
<dbReference type="Proteomes" id="UP000761534">
    <property type="component" value="Unassembled WGS sequence"/>
</dbReference>
<dbReference type="GO" id="GO:0019781">
    <property type="term" value="F:NEDD8 activating enzyme activity"/>
    <property type="evidence" value="ECO:0007669"/>
    <property type="project" value="UniProtKB-UniRule"/>
</dbReference>
<evidence type="ECO:0000256" key="4">
    <source>
        <dbReference type="ARBA" id="ARBA00022786"/>
    </source>
</evidence>
<dbReference type="GO" id="GO:0045116">
    <property type="term" value="P:protein neddylation"/>
    <property type="evidence" value="ECO:0007669"/>
    <property type="project" value="UniProtKB-UniRule"/>
</dbReference>
<sequence length="518" mass="57649">MSSSSIPTEKDRKYDRQLRLWASSGQHALENAHVCLIGATATGSEILKNLVLPGIGQFTVVDDGMVNENDVASNFFVSFDEVGKSRAECVRALINELNPEVKGHAIASSPSEFINKQALQEYSLIIACNVSPSDLGTLSTSLYERNVPLVIADTVGFYGYFRIVFKEHTVIETHPDSLVELRLDRPWKELQDYANSFNLDYLSPSDLAHVPYVVLLLIHIQKWKSEHNGNLPKDVDEKRAFKQQISDAKGSDDPENFDEAVAAVWRLATPSGIPSYKTEELFKDPQLSDLSNASPFWVLVAALKKYLETPESEGLLPLPGVLPDMKADTKGFVTLQNLYIERSKKDLELFETVLHDLVKEKNLPVQIPHETVLAFCKNAKFVTALKGSVLELNGSKSSSYAYDDDKEDLFHIYIAIRAYKLFLEANGHPPGLINEKDDLITEAKKVLQTFGYNEVNETTRNVLNEVVRCAGAELQNIAALLGGVGGQEVIKLITHQYLPLDNTLIYDGISSKTAAFRF</sequence>
<reference evidence="7" key="1">
    <citation type="journal article" date="2019" name="G3 (Bethesda)">
        <title>Genome Assemblies of Two Rare Opportunistic Yeast Pathogens: Diutina rugosa (syn. Candida rugosa) and Trichomonascus ciferrii (syn. Candida ciferrii).</title>
        <authorList>
            <person name="Mixao V."/>
            <person name="Saus E."/>
            <person name="Hansen A.P."/>
            <person name="Lass-Florl C."/>
            <person name="Gabaldon T."/>
        </authorList>
    </citation>
    <scope>NUCLEOTIDE SEQUENCE</scope>
    <source>
        <strain evidence="7">CBS 4856</strain>
    </source>
</reference>
<dbReference type="UniPathway" id="UPA00885"/>
<evidence type="ECO:0000256" key="1">
    <source>
        <dbReference type="ARBA" id="ARBA00005032"/>
    </source>
</evidence>
<comment type="similarity">
    <text evidence="2 5">Belongs to the ubiquitin-activating E1 family. ULA1 subfamily.</text>
</comment>
<accession>A0A642V6N2</accession>
<feature type="domain" description="THIF-type NAD/FAD binding fold" evidence="6">
    <location>
        <begin position="14"/>
        <end position="512"/>
    </location>
</feature>
<comment type="caution">
    <text evidence="7">The sequence shown here is derived from an EMBL/GenBank/DDBJ whole genome shotgun (WGS) entry which is preliminary data.</text>
</comment>
<keyword evidence="8" id="KW-1185">Reference proteome</keyword>
<evidence type="ECO:0000259" key="6">
    <source>
        <dbReference type="Pfam" id="PF00899"/>
    </source>
</evidence>
<dbReference type="FunFam" id="3.40.50.720:FF:000475">
    <property type="entry name" value="NEDD8-activating enzyme E1 regulatory subunit"/>
    <property type="match status" value="1"/>
</dbReference>
<evidence type="ECO:0000256" key="5">
    <source>
        <dbReference type="PIRNR" id="PIRNR039099"/>
    </source>
</evidence>
<proteinExistence type="inferred from homology"/>
<dbReference type="AlphaFoldDB" id="A0A642V6N2"/>
<dbReference type="OrthoDB" id="1708823at2759"/>
<dbReference type="GO" id="GO:0005737">
    <property type="term" value="C:cytoplasm"/>
    <property type="evidence" value="ECO:0007669"/>
    <property type="project" value="TreeGrafter"/>
</dbReference>
<evidence type="ECO:0000256" key="3">
    <source>
        <dbReference type="ARBA" id="ARBA00015407"/>
    </source>
</evidence>
<evidence type="ECO:0000256" key="2">
    <source>
        <dbReference type="ARBA" id="ARBA00006868"/>
    </source>
</evidence>
<dbReference type="PANTHER" id="PTHR10953">
    <property type="entry name" value="UBIQUITIN-ACTIVATING ENZYME E1"/>
    <property type="match status" value="1"/>
</dbReference>
<dbReference type="Pfam" id="PF00899">
    <property type="entry name" value="ThiF"/>
    <property type="match status" value="1"/>
</dbReference>
<comment type="function">
    <text evidence="5">Regulatory subunit of the dimeric UBA3-ULA1 E1 enzyme.</text>
</comment>
<comment type="pathway">
    <text evidence="1 5">Protein modification; protein neddylation.</text>
</comment>
<dbReference type="InterPro" id="IPR000594">
    <property type="entry name" value="ThiF_NAD_FAD-bd"/>
</dbReference>
<evidence type="ECO:0000313" key="8">
    <source>
        <dbReference type="Proteomes" id="UP000761534"/>
    </source>
</evidence>
<dbReference type="InterPro" id="IPR030667">
    <property type="entry name" value="APP-BP1"/>
</dbReference>
<name>A0A642V6N2_9ASCO</name>